<feature type="domain" description="Dynein heavy chain tail" evidence="1">
    <location>
        <begin position="3"/>
        <end position="240"/>
    </location>
</feature>
<accession>A0ABD2PP66</accession>
<evidence type="ECO:0000313" key="2">
    <source>
        <dbReference type="EMBL" id="KAL3309290.1"/>
    </source>
</evidence>
<name>A0ABD2PP66_9PLAT</name>
<proteinExistence type="predicted"/>
<dbReference type="InterPro" id="IPR026983">
    <property type="entry name" value="DHC"/>
</dbReference>
<evidence type="ECO:0000259" key="1">
    <source>
        <dbReference type="Pfam" id="PF08385"/>
    </source>
</evidence>
<dbReference type="PANTHER" id="PTHR46532">
    <property type="entry name" value="MALE FERTILITY FACTOR KL5"/>
    <property type="match status" value="1"/>
</dbReference>
<dbReference type="PANTHER" id="PTHR46532:SF13">
    <property type="entry name" value="CYTOPLASMIC DYNEIN 1 HEAVY CHAIN 1"/>
    <property type="match status" value="1"/>
</dbReference>
<sequence length="410" mass="47186">IGTTQRALQLCSQFQRLNIPGLGIEDQSMRILLHYKRELENVAKHYTKYKEDPPLPRDMPPISGKIVWVRQLYHRIEDPMNILRHNTELLASKDGRIVVKQYNKLAQVLITYELVFYQAWLQQVNSAREGLKVTLLIRDEQTREIYVNLDPDVLSLTRETDNLLKLGFEIPSSATMIQSSHNILQQHASRLNLLLHCMSDIKAKFPPEYKSLIIPHLTKLRQMLEPGLTHINWTSLKVGHFIDQVQAELDHLRWVADRVNDILKFRIEGTLEGIIGTVLCDLPEDGRNVTLQELCDTTYNLCNQAAETMQIQSKSIKEATLELIELLCGDLEAFVGDPLDLDQDRTSHSPDRQSALQKRRDIRESIEKAADELYHHFQTKTTDAIIKSVKSNLENLRKRICTSVHSAYGK</sequence>
<dbReference type="EMBL" id="JBJKFK010004077">
    <property type="protein sequence ID" value="KAL3309290.1"/>
    <property type="molecule type" value="Genomic_DNA"/>
</dbReference>
<dbReference type="Pfam" id="PF08385">
    <property type="entry name" value="DHC_N1"/>
    <property type="match status" value="1"/>
</dbReference>
<comment type="caution">
    <text evidence="2">The sequence shown here is derived from an EMBL/GenBank/DDBJ whole genome shotgun (WGS) entry which is preliminary data.</text>
</comment>
<dbReference type="AlphaFoldDB" id="A0ABD2PP66"/>
<organism evidence="2 3">
    <name type="scientific">Cichlidogyrus casuarinus</name>
    <dbReference type="NCBI Taxonomy" id="1844966"/>
    <lineage>
        <taxon>Eukaryota</taxon>
        <taxon>Metazoa</taxon>
        <taxon>Spiralia</taxon>
        <taxon>Lophotrochozoa</taxon>
        <taxon>Platyhelminthes</taxon>
        <taxon>Monogenea</taxon>
        <taxon>Monopisthocotylea</taxon>
        <taxon>Dactylogyridea</taxon>
        <taxon>Ancyrocephalidae</taxon>
        <taxon>Cichlidogyrus</taxon>
    </lineage>
</organism>
<dbReference type="InterPro" id="IPR013594">
    <property type="entry name" value="Dynein_heavy_tail"/>
</dbReference>
<evidence type="ECO:0000313" key="3">
    <source>
        <dbReference type="Proteomes" id="UP001626550"/>
    </source>
</evidence>
<gene>
    <name evidence="2" type="primary">DNAH5_2</name>
    <name evidence="2" type="ORF">Ciccas_012163</name>
</gene>
<reference evidence="2 3" key="1">
    <citation type="submission" date="2024-11" db="EMBL/GenBank/DDBJ databases">
        <title>Adaptive evolution of stress response genes in parasites aligns with host niche diversity.</title>
        <authorList>
            <person name="Hahn C."/>
            <person name="Resl P."/>
        </authorList>
    </citation>
    <scope>NUCLEOTIDE SEQUENCE [LARGE SCALE GENOMIC DNA]</scope>
    <source>
        <strain evidence="2">EGGRZ-B1_66</strain>
        <tissue evidence="2">Body</tissue>
    </source>
</reference>
<dbReference type="Proteomes" id="UP001626550">
    <property type="component" value="Unassembled WGS sequence"/>
</dbReference>
<keyword evidence="3" id="KW-1185">Reference proteome</keyword>
<feature type="non-terminal residue" evidence="2">
    <location>
        <position position="1"/>
    </location>
</feature>
<protein>
    <submittedName>
        <fullName evidence="2">Dynein heavy chain 5, axonemal</fullName>
    </submittedName>
</protein>